<dbReference type="AlphaFoldDB" id="K3W5Q6"/>
<dbReference type="GO" id="GO:0047598">
    <property type="term" value="F:7-dehydrocholesterol reductase activity"/>
    <property type="evidence" value="ECO:0007669"/>
    <property type="project" value="UniProtKB-EC"/>
</dbReference>
<comment type="subcellular location">
    <subcellularLocation>
        <location evidence="1">Membrane</location>
        <topology evidence="1">Multi-pass membrane protein</topology>
    </subcellularLocation>
</comment>
<proteinExistence type="inferred from homology"/>
<keyword evidence="7" id="KW-0521">NADP</keyword>
<protein>
    <recommendedName>
        <fullName evidence="16">7-dehydrocholesterol reductase</fullName>
        <ecNumber evidence="16">1.3.1.21</ecNumber>
    </recommendedName>
    <alternativeName>
        <fullName evidence="17">Sterol Delta(7)-reductase</fullName>
    </alternativeName>
</protein>
<dbReference type="HOGENOM" id="CLU_015631_4_0_1"/>
<evidence type="ECO:0000256" key="16">
    <source>
        <dbReference type="ARBA" id="ARBA00038851"/>
    </source>
</evidence>
<keyword evidence="11" id="KW-0756">Sterol biosynthesis</keyword>
<evidence type="ECO:0000256" key="8">
    <source>
        <dbReference type="ARBA" id="ARBA00022955"/>
    </source>
</evidence>
<keyword evidence="6" id="KW-0152">Cholesterol biosynthesis</keyword>
<dbReference type="EnsemblProtists" id="PYU1_T000297">
    <property type="protein sequence ID" value="PYU1_T000297"/>
    <property type="gene ID" value="PYU1_G000297"/>
</dbReference>
<dbReference type="STRING" id="431595.K3W5Q6"/>
<keyword evidence="13 18" id="KW-0472">Membrane</keyword>
<keyword evidence="3" id="KW-0444">Lipid biosynthesis</keyword>
<reference evidence="20" key="1">
    <citation type="journal article" date="2010" name="Genome Biol.">
        <title>Genome sequence of the necrotrophic plant pathogen Pythium ultimum reveals original pathogenicity mechanisms and effector repertoire.</title>
        <authorList>
            <person name="Levesque C.A."/>
            <person name="Brouwer H."/>
            <person name="Cano L."/>
            <person name="Hamilton J.P."/>
            <person name="Holt C."/>
            <person name="Huitema E."/>
            <person name="Raffaele S."/>
            <person name="Robideau G.P."/>
            <person name="Thines M."/>
            <person name="Win J."/>
            <person name="Zerillo M.M."/>
            <person name="Beakes G.W."/>
            <person name="Boore J.L."/>
            <person name="Busam D."/>
            <person name="Dumas B."/>
            <person name="Ferriera S."/>
            <person name="Fuerstenberg S.I."/>
            <person name="Gachon C.M."/>
            <person name="Gaulin E."/>
            <person name="Govers F."/>
            <person name="Grenville-Briggs L."/>
            <person name="Horner N."/>
            <person name="Hostetler J."/>
            <person name="Jiang R.H."/>
            <person name="Johnson J."/>
            <person name="Krajaejun T."/>
            <person name="Lin H."/>
            <person name="Meijer H.J."/>
            <person name="Moore B."/>
            <person name="Morris P."/>
            <person name="Phuntmart V."/>
            <person name="Puiu D."/>
            <person name="Shetty J."/>
            <person name="Stajich J.E."/>
            <person name="Tripathy S."/>
            <person name="Wawra S."/>
            <person name="van West P."/>
            <person name="Whitty B.R."/>
            <person name="Coutinho P.M."/>
            <person name="Henrissat B."/>
            <person name="Martin F."/>
            <person name="Thomas P.D."/>
            <person name="Tyler B.M."/>
            <person name="De Vries R.P."/>
            <person name="Kamoun S."/>
            <person name="Yandell M."/>
            <person name="Tisserat N."/>
            <person name="Buell C.R."/>
        </authorList>
    </citation>
    <scope>NUCLEOTIDE SEQUENCE</scope>
    <source>
        <strain evidence="20">DAOM:BR144</strain>
    </source>
</reference>
<evidence type="ECO:0000256" key="11">
    <source>
        <dbReference type="ARBA" id="ARBA00023011"/>
    </source>
</evidence>
<comment type="similarity">
    <text evidence="2">Belongs to the ERG4/ERG24 family.</text>
</comment>
<accession>K3W5Q6</accession>
<evidence type="ECO:0000256" key="12">
    <source>
        <dbReference type="ARBA" id="ARBA00023098"/>
    </source>
</evidence>
<keyword evidence="14" id="KW-1207">Sterol metabolism</keyword>
<evidence type="ECO:0000256" key="3">
    <source>
        <dbReference type="ARBA" id="ARBA00022516"/>
    </source>
</evidence>
<dbReference type="GO" id="GO:0016132">
    <property type="term" value="P:brassinosteroid biosynthetic process"/>
    <property type="evidence" value="ECO:0007669"/>
    <property type="project" value="TreeGrafter"/>
</dbReference>
<evidence type="ECO:0000256" key="14">
    <source>
        <dbReference type="ARBA" id="ARBA00023166"/>
    </source>
</evidence>
<reference evidence="20" key="2">
    <citation type="submission" date="2010-04" db="EMBL/GenBank/DDBJ databases">
        <authorList>
            <person name="Buell R."/>
            <person name="Hamilton J."/>
            <person name="Hostetler J."/>
        </authorList>
    </citation>
    <scope>NUCLEOTIDE SEQUENCE [LARGE SCALE GENOMIC DNA]</scope>
    <source>
        <strain evidence="20">DAOM:BR144</strain>
    </source>
</reference>
<evidence type="ECO:0000313" key="20">
    <source>
        <dbReference type="Proteomes" id="UP000019132"/>
    </source>
</evidence>
<evidence type="ECO:0000256" key="2">
    <source>
        <dbReference type="ARBA" id="ARBA00005402"/>
    </source>
</evidence>
<reference evidence="19" key="3">
    <citation type="submission" date="2015-02" db="UniProtKB">
        <authorList>
            <consortium name="EnsemblProtists"/>
        </authorList>
    </citation>
    <scope>IDENTIFICATION</scope>
    <source>
        <strain evidence="19">DAOM BR144</strain>
    </source>
</reference>
<dbReference type="OMA" id="FANMTFI"/>
<dbReference type="GO" id="GO:0005789">
    <property type="term" value="C:endoplasmic reticulum membrane"/>
    <property type="evidence" value="ECO:0007669"/>
    <property type="project" value="TreeGrafter"/>
</dbReference>
<dbReference type="Gene3D" id="1.20.120.1630">
    <property type="match status" value="1"/>
</dbReference>
<sequence>MRSIDIMHDRAGYYLCWGCLVWVPSVYTSPAMYLVQNPIILGESTALAILATGVFMGELYCGSPAHAVPRDAGQRRDLGSASFIVAKYTTEKGETKQSLLLTSGWWGLARHFHYVPEILAALCWTTPVQLSSGMPYFYVVYLTVLLADRAFRDDARCAHKYQNDWAKYCARVPNLILPKLF</sequence>
<keyword evidence="10" id="KW-0560">Oxidoreductase</keyword>
<evidence type="ECO:0000256" key="7">
    <source>
        <dbReference type="ARBA" id="ARBA00022857"/>
    </source>
</evidence>
<evidence type="ECO:0000313" key="19">
    <source>
        <dbReference type="EnsemblProtists" id="PYU1_T000297"/>
    </source>
</evidence>
<dbReference type="eggNOG" id="KOG1435">
    <property type="taxonomic scope" value="Eukaryota"/>
</dbReference>
<evidence type="ECO:0000256" key="5">
    <source>
        <dbReference type="ARBA" id="ARBA00022692"/>
    </source>
</evidence>
<dbReference type="InterPro" id="IPR001171">
    <property type="entry name" value="ERG24_DHCR-like"/>
</dbReference>
<evidence type="ECO:0000256" key="6">
    <source>
        <dbReference type="ARBA" id="ARBA00022778"/>
    </source>
</evidence>
<feature type="transmembrane region" description="Helical" evidence="18">
    <location>
        <begin position="12"/>
        <end position="33"/>
    </location>
</feature>
<dbReference type="Pfam" id="PF01222">
    <property type="entry name" value="ERG4_ERG24"/>
    <property type="match status" value="1"/>
</dbReference>
<evidence type="ECO:0000256" key="18">
    <source>
        <dbReference type="SAM" id="Phobius"/>
    </source>
</evidence>
<dbReference type="PANTHER" id="PTHR21257:SF38">
    <property type="entry name" value="7-DEHYDROCHOLESTEROL REDUCTASE"/>
    <property type="match status" value="1"/>
</dbReference>
<dbReference type="EC" id="1.3.1.21" evidence="16"/>
<keyword evidence="8" id="KW-0752">Steroid biosynthesis</keyword>
<evidence type="ECO:0000256" key="4">
    <source>
        <dbReference type="ARBA" id="ARBA00022548"/>
    </source>
</evidence>
<feature type="transmembrane region" description="Helical" evidence="18">
    <location>
        <begin position="39"/>
        <end position="61"/>
    </location>
</feature>
<organism evidence="19 20">
    <name type="scientific">Globisporangium ultimum (strain ATCC 200006 / CBS 805.95 / DAOM BR144)</name>
    <name type="common">Pythium ultimum</name>
    <dbReference type="NCBI Taxonomy" id="431595"/>
    <lineage>
        <taxon>Eukaryota</taxon>
        <taxon>Sar</taxon>
        <taxon>Stramenopiles</taxon>
        <taxon>Oomycota</taxon>
        <taxon>Peronosporomycetes</taxon>
        <taxon>Pythiales</taxon>
        <taxon>Pythiaceae</taxon>
        <taxon>Globisporangium</taxon>
    </lineage>
</organism>
<dbReference type="Proteomes" id="UP000019132">
    <property type="component" value="Unassembled WGS sequence"/>
</dbReference>
<evidence type="ECO:0000256" key="17">
    <source>
        <dbReference type="ARBA" id="ARBA00042688"/>
    </source>
</evidence>
<evidence type="ECO:0000256" key="9">
    <source>
        <dbReference type="ARBA" id="ARBA00022989"/>
    </source>
</evidence>
<dbReference type="EMBL" id="GL376636">
    <property type="status" value="NOT_ANNOTATED_CDS"/>
    <property type="molecule type" value="Genomic_DNA"/>
</dbReference>
<keyword evidence="20" id="KW-1185">Reference proteome</keyword>
<keyword evidence="4" id="KW-0153">Cholesterol metabolism</keyword>
<keyword evidence="15" id="KW-0753">Steroid metabolism</keyword>
<keyword evidence="9 18" id="KW-1133">Transmembrane helix</keyword>
<evidence type="ECO:0000256" key="13">
    <source>
        <dbReference type="ARBA" id="ARBA00023136"/>
    </source>
</evidence>
<name>K3W5Q6_GLOUD</name>
<keyword evidence="5 18" id="KW-0812">Transmembrane</keyword>
<evidence type="ECO:0000256" key="1">
    <source>
        <dbReference type="ARBA" id="ARBA00004141"/>
    </source>
</evidence>
<keyword evidence="12" id="KW-0443">Lipid metabolism</keyword>
<dbReference type="GO" id="GO:0006695">
    <property type="term" value="P:cholesterol biosynthetic process"/>
    <property type="evidence" value="ECO:0007669"/>
    <property type="project" value="UniProtKB-KW"/>
</dbReference>
<dbReference type="VEuPathDB" id="FungiDB:PYU1_G000297"/>
<dbReference type="PANTHER" id="PTHR21257">
    <property type="entry name" value="DELTA(14)-STEROL REDUCTASE"/>
    <property type="match status" value="1"/>
</dbReference>
<evidence type="ECO:0000256" key="10">
    <source>
        <dbReference type="ARBA" id="ARBA00023002"/>
    </source>
</evidence>
<dbReference type="InParanoid" id="K3W5Q6"/>
<evidence type="ECO:0000256" key="15">
    <source>
        <dbReference type="ARBA" id="ARBA00023221"/>
    </source>
</evidence>